<comment type="subcellular location">
    <subcellularLocation>
        <location evidence="1">Cell membrane</location>
        <topology evidence="1">Peripheral membrane protein</topology>
        <orientation evidence="1">Cytoplasmic side</orientation>
    </subcellularLocation>
</comment>
<evidence type="ECO:0000256" key="5">
    <source>
        <dbReference type="ARBA" id="ARBA00022475"/>
    </source>
</evidence>
<comment type="function">
    <text evidence="12">Necessary for flagellar biosynthesis. May be involved in translocation of the flagellum.</text>
</comment>
<dbReference type="GO" id="GO:0044781">
    <property type="term" value="P:bacterial-type flagellum organization"/>
    <property type="evidence" value="ECO:0007669"/>
    <property type="project" value="UniProtKB-KW"/>
</dbReference>
<dbReference type="SUPFAM" id="SSF52540">
    <property type="entry name" value="P-loop containing nucleoside triphosphate hydrolases"/>
    <property type="match status" value="1"/>
</dbReference>
<keyword evidence="17" id="KW-0282">Flagellum</keyword>
<dbReference type="CDD" id="cd17873">
    <property type="entry name" value="FlhF"/>
    <property type="match status" value="1"/>
</dbReference>
<evidence type="ECO:0000256" key="10">
    <source>
        <dbReference type="ARBA" id="ARBA00023136"/>
    </source>
</evidence>
<keyword evidence="4" id="KW-0813">Transport</keyword>
<dbReference type="PANTHER" id="PTHR43134:SF3">
    <property type="entry name" value="FLAGELLAR BIOSYNTHESIS PROTEIN FLHF"/>
    <property type="match status" value="1"/>
</dbReference>
<organism evidence="17 18">
    <name type="scientific">Garciella nitratireducens DSM 15102</name>
    <dbReference type="NCBI Taxonomy" id="1121911"/>
    <lineage>
        <taxon>Bacteria</taxon>
        <taxon>Bacillati</taxon>
        <taxon>Bacillota</taxon>
        <taxon>Clostridia</taxon>
        <taxon>Eubacteriales</taxon>
        <taxon>Eubacteriaceae</taxon>
        <taxon>Garciella</taxon>
    </lineage>
</organism>
<keyword evidence="9" id="KW-0342">GTP-binding</keyword>
<evidence type="ECO:0000259" key="15">
    <source>
        <dbReference type="SMART" id="SM00382"/>
    </source>
</evidence>
<keyword evidence="18" id="KW-1185">Reference proteome</keyword>
<evidence type="ECO:0000256" key="14">
    <source>
        <dbReference type="SAM" id="Coils"/>
    </source>
</evidence>
<evidence type="ECO:0000256" key="6">
    <source>
        <dbReference type="ARBA" id="ARBA00022741"/>
    </source>
</evidence>
<keyword evidence="17" id="KW-0966">Cell projection</keyword>
<evidence type="ECO:0000313" key="17">
    <source>
        <dbReference type="EMBL" id="SJZ52494.1"/>
    </source>
</evidence>
<evidence type="ECO:0000256" key="9">
    <source>
        <dbReference type="ARBA" id="ARBA00023134"/>
    </source>
</evidence>
<proteinExistence type="inferred from homology"/>
<dbReference type="GO" id="GO:0006614">
    <property type="term" value="P:SRP-dependent cotranslational protein targeting to membrane"/>
    <property type="evidence" value="ECO:0007669"/>
    <property type="project" value="InterPro"/>
</dbReference>
<keyword evidence="8" id="KW-0653">Protein transport</keyword>
<dbReference type="GO" id="GO:0005525">
    <property type="term" value="F:GTP binding"/>
    <property type="evidence" value="ECO:0007669"/>
    <property type="project" value="UniProtKB-KW"/>
</dbReference>
<evidence type="ECO:0000256" key="1">
    <source>
        <dbReference type="ARBA" id="ARBA00004413"/>
    </source>
</evidence>
<dbReference type="SMART" id="SM00382">
    <property type="entry name" value="AAA"/>
    <property type="match status" value="1"/>
</dbReference>
<gene>
    <name evidence="17" type="ORF">SAMN02745973_00898</name>
</gene>
<dbReference type="PANTHER" id="PTHR43134">
    <property type="entry name" value="SIGNAL RECOGNITION PARTICLE RECEPTOR SUBUNIT ALPHA"/>
    <property type="match status" value="1"/>
</dbReference>
<comment type="similarity">
    <text evidence="2">Belongs to the GTP-binding SRP family.</text>
</comment>
<dbReference type="FunFam" id="3.40.50.300:FF:000695">
    <property type="entry name" value="Flagellar biosynthesis regulator FlhF"/>
    <property type="match status" value="1"/>
</dbReference>
<dbReference type="EMBL" id="FUWV01000004">
    <property type="protein sequence ID" value="SJZ52494.1"/>
    <property type="molecule type" value="Genomic_DNA"/>
</dbReference>
<sequence>MKIKRYIVKDMNEAMIKIRYELGKDALIVSNRWIRKKGIKGFFQKKDLEVIAAIDEKGRGSKNHNQEKNSSEIKNIFLEQEFQELKAKVNQLLKEKEKEENYKDKKKNQKIVFLKKLGFEEVFIESFSEYLKKADHSTEDSDLLYQYFEKFIKEKILIKKDGKEKIWIFIGPTGVGKTTTIAKIAAKETIENEKKVGLITLDTYRIGAVEQLSIYARILDIPLEIVMNPSDLLEAIQKLKDCDLILIDSTGGSCFNKKYLIETKKFLREIDQKRTVLLVSATTGNQDLKNIIQNYNSIGYDSIIMTKLDETQYYGRIFNIYQYTDKPLLFITTGQNVPKDILKVTEENLLDYFFNEVII</sequence>
<evidence type="ECO:0000259" key="16">
    <source>
        <dbReference type="SMART" id="SM00962"/>
    </source>
</evidence>
<dbReference type="PRINTS" id="PR00300">
    <property type="entry name" value="CLPPROTEASEA"/>
</dbReference>
<evidence type="ECO:0000313" key="18">
    <source>
        <dbReference type="Proteomes" id="UP000196365"/>
    </source>
</evidence>
<evidence type="ECO:0000256" key="12">
    <source>
        <dbReference type="ARBA" id="ARBA00025337"/>
    </source>
</evidence>
<dbReference type="GO" id="GO:0015031">
    <property type="term" value="P:protein transport"/>
    <property type="evidence" value="ECO:0007669"/>
    <property type="project" value="UniProtKB-KW"/>
</dbReference>
<evidence type="ECO:0000256" key="8">
    <source>
        <dbReference type="ARBA" id="ARBA00022927"/>
    </source>
</evidence>
<dbReference type="Gene3D" id="1.20.120.1380">
    <property type="entry name" value="Flagellar FlhF biosynthesis protein, N domain"/>
    <property type="match status" value="1"/>
</dbReference>
<dbReference type="AlphaFoldDB" id="A0A1T4LD94"/>
<dbReference type="OrthoDB" id="9778554at2"/>
<dbReference type="InterPro" id="IPR003593">
    <property type="entry name" value="AAA+_ATPase"/>
</dbReference>
<keyword evidence="14" id="KW-0175">Coiled coil</keyword>
<evidence type="ECO:0000256" key="3">
    <source>
        <dbReference type="ARBA" id="ARBA00014919"/>
    </source>
</evidence>
<accession>A0A1T4LD94</accession>
<dbReference type="SMART" id="SM00962">
    <property type="entry name" value="SRP54"/>
    <property type="match status" value="1"/>
</dbReference>
<dbReference type="InterPro" id="IPR000897">
    <property type="entry name" value="SRP54_GTPase_dom"/>
</dbReference>
<keyword evidence="5" id="KW-1003">Cell membrane</keyword>
<keyword evidence="17" id="KW-0969">Cilium</keyword>
<keyword evidence="6" id="KW-0547">Nucleotide-binding</keyword>
<evidence type="ECO:0000256" key="13">
    <source>
        <dbReference type="ARBA" id="ARBA00030866"/>
    </source>
</evidence>
<evidence type="ECO:0000256" key="4">
    <source>
        <dbReference type="ARBA" id="ARBA00022448"/>
    </source>
</evidence>
<feature type="domain" description="AAA+ ATPase" evidence="15">
    <location>
        <begin position="163"/>
        <end position="318"/>
    </location>
</feature>
<evidence type="ECO:0000256" key="2">
    <source>
        <dbReference type="ARBA" id="ARBA00008531"/>
    </source>
</evidence>
<name>A0A1T4LD94_9FIRM</name>
<dbReference type="InterPro" id="IPR001270">
    <property type="entry name" value="ClpA/B"/>
</dbReference>
<dbReference type="Pfam" id="PF00448">
    <property type="entry name" value="SRP54"/>
    <property type="match status" value="1"/>
</dbReference>
<evidence type="ECO:0000256" key="7">
    <source>
        <dbReference type="ARBA" id="ARBA00022795"/>
    </source>
</evidence>
<dbReference type="GO" id="GO:0005047">
    <property type="term" value="F:signal recognition particle binding"/>
    <property type="evidence" value="ECO:0007669"/>
    <property type="project" value="TreeGrafter"/>
</dbReference>
<dbReference type="RefSeq" id="WP_087678375.1">
    <property type="nucleotide sequence ID" value="NZ_FUWV01000004.1"/>
</dbReference>
<keyword evidence="10" id="KW-0472">Membrane</keyword>
<keyword evidence="7" id="KW-1005">Bacterial flagellum biogenesis</keyword>
<evidence type="ECO:0000256" key="11">
    <source>
        <dbReference type="ARBA" id="ARBA00023225"/>
    </source>
</evidence>
<dbReference type="Proteomes" id="UP000196365">
    <property type="component" value="Unassembled WGS sequence"/>
</dbReference>
<keyword evidence="11" id="KW-1006">Bacterial flagellum protein export</keyword>
<feature type="coiled-coil region" evidence="14">
    <location>
        <begin position="68"/>
        <end position="109"/>
    </location>
</feature>
<feature type="domain" description="SRP54-type proteins GTP-binding" evidence="16">
    <location>
        <begin position="164"/>
        <end position="355"/>
    </location>
</feature>
<dbReference type="GO" id="GO:0003924">
    <property type="term" value="F:GTPase activity"/>
    <property type="evidence" value="ECO:0007669"/>
    <property type="project" value="InterPro"/>
</dbReference>
<dbReference type="InterPro" id="IPR047040">
    <property type="entry name" value="FlhF__GTPase_dom"/>
</dbReference>
<protein>
    <recommendedName>
        <fullName evidence="3">Flagellar biosynthesis protein FlhF</fullName>
    </recommendedName>
    <alternativeName>
        <fullName evidence="13">Flagella-associated GTP-binding protein</fullName>
    </alternativeName>
</protein>
<dbReference type="InterPro" id="IPR027417">
    <property type="entry name" value="P-loop_NTPase"/>
</dbReference>
<dbReference type="GO" id="GO:0005886">
    <property type="term" value="C:plasma membrane"/>
    <property type="evidence" value="ECO:0007669"/>
    <property type="project" value="UniProtKB-SubCell"/>
</dbReference>
<dbReference type="GO" id="GO:0005524">
    <property type="term" value="F:ATP binding"/>
    <property type="evidence" value="ECO:0007669"/>
    <property type="project" value="InterPro"/>
</dbReference>
<reference evidence="17 18" key="1">
    <citation type="submission" date="2017-02" db="EMBL/GenBank/DDBJ databases">
        <authorList>
            <person name="Peterson S.W."/>
        </authorList>
    </citation>
    <scope>NUCLEOTIDE SEQUENCE [LARGE SCALE GENOMIC DNA]</scope>
    <source>
        <strain evidence="17 18">DSM 15102</strain>
    </source>
</reference>
<dbReference type="Gene3D" id="3.40.50.300">
    <property type="entry name" value="P-loop containing nucleotide triphosphate hydrolases"/>
    <property type="match status" value="1"/>
</dbReference>